<name>I0IG96_PHYMF</name>
<comment type="catalytic activity">
    <reaction evidence="6">
        <text>N(6)-[(R)-S(8)-aminomethyldihydrolipoyl]-L-lysyl-[protein] + (6S)-5,6,7,8-tetrahydrofolate = N(6)-[(R)-dihydrolipoyl]-L-lysyl-[protein] + (6R)-5,10-methylene-5,6,7,8-tetrahydrofolate + NH4(+)</text>
        <dbReference type="Rhea" id="RHEA:16945"/>
        <dbReference type="Rhea" id="RHEA-COMP:10475"/>
        <dbReference type="Rhea" id="RHEA-COMP:10492"/>
        <dbReference type="ChEBI" id="CHEBI:15636"/>
        <dbReference type="ChEBI" id="CHEBI:28938"/>
        <dbReference type="ChEBI" id="CHEBI:57453"/>
        <dbReference type="ChEBI" id="CHEBI:83100"/>
        <dbReference type="ChEBI" id="CHEBI:83143"/>
        <dbReference type="EC" id="2.1.2.10"/>
    </reaction>
</comment>
<protein>
    <recommendedName>
        <fullName evidence="2">aminomethyltransferase</fullName>
        <ecNumber evidence="2">2.1.2.10</ecNumber>
    </recommendedName>
    <alternativeName>
        <fullName evidence="5">Glycine cleavage system T protein</fullName>
    </alternativeName>
</protein>
<dbReference type="Gene3D" id="4.10.1250.10">
    <property type="entry name" value="Aminomethyltransferase fragment"/>
    <property type="match status" value="1"/>
</dbReference>
<evidence type="ECO:0000259" key="9">
    <source>
        <dbReference type="Pfam" id="PF08669"/>
    </source>
</evidence>
<keyword evidence="4 10" id="KW-0808">Transferase</keyword>
<evidence type="ECO:0000256" key="2">
    <source>
        <dbReference type="ARBA" id="ARBA00012616"/>
    </source>
</evidence>
<gene>
    <name evidence="10" type="primary">gcvT</name>
    <name evidence="10" type="ordered locus">PSMK_21250</name>
</gene>
<dbReference type="RefSeq" id="WP_014437502.1">
    <property type="nucleotide sequence ID" value="NC_017080.1"/>
</dbReference>
<evidence type="ECO:0000256" key="1">
    <source>
        <dbReference type="ARBA" id="ARBA00008609"/>
    </source>
</evidence>
<dbReference type="Gene3D" id="2.40.30.110">
    <property type="entry name" value="Aminomethyltransferase beta-barrel domains"/>
    <property type="match status" value="1"/>
</dbReference>
<dbReference type="SUPFAM" id="SSF103025">
    <property type="entry name" value="Folate-binding domain"/>
    <property type="match status" value="1"/>
</dbReference>
<dbReference type="PIRSF" id="PIRSF006487">
    <property type="entry name" value="GcvT"/>
    <property type="match status" value="1"/>
</dbReference>
<dbReference type="InterPro" id="IPR029043">
    <property type="entry name" value="GcvT/YgfZ_C"/>
</dbReference>
<dbReference type="NCBIfam" id="NF001567">
    <property type="entry name" value="PRK00389.1"/>
    <property type="match status" value="1"/>
</dbReference>
<dbReference type="EMBL" id="AP012338">
    <property type="protein sequence ID" value="BAM04284.1"/>
    <property type="molecule type" value="Genomic_DNA"/>
</dbReference>
<evidence type="ECO:0000259" key="8">
    <source>
        <dbReference type="Pfam" id="PF01571"/>
    </source>
</evidence>
<dbReference type="Proteomes" id="UP000007881">
    <property type="component" value="Chromosome"/>
</dbReference>
<dbReference type="PANTHER" id="PTHR43757:SF2">
    <property type="entry name" value="AMINOMETHYLTRANSFERASE, MITOCHONDRIAL"/>
    <property type="match status" value="1"/>
</dbReference>
<keyword evidence="11" id="KW-1185">Reference proteome</keyword>
<dbReference type="Gene3D" id="3.30.70.1400">
    <property type="entry name" value="Aminomethyltransferase beta-barrel domains"/>
    <property type="match status" value="1"/>
</dbReference>
<dbReference type="Pfam" id="PF08669">
    <property type="entry name" value="GCV_T_C"/>
    <property type="match status" value="1"/>
</dbReference>
<accession>I0IG96</accession>
<evidence type="ECO:0000256" key="5">
    <source>
        <dbReference type="ARBA" id="ARBA00031395"/>
    </source>
</evidence>
<dbReference type="NCBIfam" id="TIGR00528">
    <property type="entry name" value="gcvT"/>
    <property type="match status" value="1"/>
</dbReference>
<dbReference type="InterPro" id="IPR027266">
    <property type="entry name" value="TrmE/GcvT-like"/>
</dbReference>
<dbReference type="InterPro" id="IPR006222">
    <property type="entry name" value="GCVT_N"/>
</dbReference>
<dbReference type="GO" id="GO:0008483">
    <property type="term" value="F:transaminase activity"/>
    <property type="evidence" value="ECO:0007669"/>
    <property type="project" value="UniProtKB-KW"/>
</dbReference>
<comment type="similarity">
    <text evidence="1">Belongs to the GcvT family.</text>
</comment>
<dbReference type="HOGENOM" id="CLU_007884_10_2_0"/>
<feature type="binding site" evidence="7">
    <location>
        <position position="195"/>
    </location>
    <ligand>
        <name>substrate</name>
    </ligand>
</feature>
<evidence type="ECO:0000313" key="11">
    <source>
        <dbReference type="Proteomes" id="UP000007881"/>
    </source>
</evidence>
<dbReference type="GO" id="GO:0005829">
    <property type="term" value="C:cytosol"/>
    <property type="evidence" value="ECO:0007669"/>
    <property type="project" value="TreeGrafter"/>
</dbReference>
<evidence type="ECO:0000256" key="6">
    <source>
        <dbReference type="ARBA" id="ARBA00047665"/>
    </source>
</evidence>
<evidence type="ECO:0000256" key="3">
    <source>
        <dbReference type="ARBA" id="ARBA00022576"/>
    </source>
</evidence>
<dbReference type="KEGG" id="phm:PSMK_21250"/>
<evidence type="ECO:0000313" key="10">
    <source>
        <dbReference type="EMBL" id="BAM04284.1"/>
    </source>
</evidence>
<dbReference type="GO" id="GO:0008168">
    <property type="term" value="F:methyltransferase activity"/>
    <property type="evidence" value="ECO:0007669"/>
    <property type="project" value="UniProtKB-KW"/>
</dbReference>
<dbReference type="STRING" id="1142394.PSMK_21250"/>
<dbReference type="Gene3D" id="3.30.1360.120">
    <property type="entry name" value="Probable tRNA modification gtpase trme, domain 1"/>
    <property type="match status" value="1"/>
</dbReference>
<dbReference type="GO" id="GO:0006546">
    <property type="term" value="P:glycine catabolic process"/>
    <property type="evidence" value="ECO:0007669"/>
    <property type="project" value="InterPro"/>
</dbReference>
<organism evidence="10 11">
    <name type="scientific">Phycisphaera mikurensis (strain NBRC 102666 / KCTC 22515 / FYK2301M01)</name>
    <dbReference type="NCBI Taxonomy" id="1142394"/>
    <lineage>
        <taxon>Bacteria</taxon>
        <taxon>Pseudomonadati</taxon>
        <taxon>Planctomycetota</taxon>
        <taxon>Phycisphaerae</taxon>
        <taxon>Phycisphaerales</taxon>
        <taxon>Phycisphaeraceae</taxon>
        <taxon>Phycisphaera</taxon>
    </lineage>
</organism>
<dbReference type="PANTHER" id="PTHR43757">
    <property type="entry name" value="AMINOMETHYLTRANSFERASE"/>
    <property type="match status" value="1"/>
</dbReference>
<dbReference type="GO" id="GO:0004047">
    <property type="term" value="F:aminomethyltransferase activity"/>
    <property type="evidence" value="ECO:0007669"/>
    <property type="project" value="UniProtKB-EC"/>
</dbReference>
<dbReference type="eggNOG" id="COG0404">
    <property type="taxonomic scope" value="Bacteria"/>
</dbReference>
<dbReference type="Pfam" id="PF01571">
    <property type="entry name" value="GCV_T"/>
    <property type="match status" value="1"/>
</dbReference>
<dbReference type="InterPro" id="IPR028896">
    <property type="entry name" value="GcvT/YgfZ/DmdA"/>
</dbReference>
<dbReference type="InterPro" id="IPR013977">
    <property type="entry name" value="GcvT_C"/>
</dbReference>
<dbReference type="SUPFAM" id="SSF101790">
    <property type="entry name" value="Aminomethyltransferase beta-barrel domain"/>
    <property type="match status" value="1"/>
</dbReference>
<dbReference type="InterPro" id="IPR006223">
    <property type="entry name" value="GcvT"/>
</dbReference>
<reference evidence="10 11" key="1">
    <citation type="submission" date="2012-02" db="EMBL/GenBank/DDBJ databases">
        <title>Complete genome sequence of Phycisphaera mikurensis NBRC 102666.</title>
        <authorList>
            <person name="Ankai A."/>
            <person name="Hosoyama A."/>
            <person name="Terui Y."/>
            <person name="Sekine M."/>
            <person name="Fukai R."/>
            <person name="Kato Y."/>
            <person name="Nakamura S."/>
            <person name="Yamada-Narita S."/>
            <person name="Kawakoshi A."/>
            <person name="Fukunaga Y."/>
            <person name="Yamazaki S."/>
            <person name="Fujita N."/>
        </authorList>
    </citation>
    <scope>NUCLEOTIDE SEQUENCE [LARGE SCALE GENOMIC DNA]</scope>
    <source>
        <strain evidence="11">NBRC 102666 / KCTC 22515 / FYK2301M01</strain>
    </source>
</reference>
<feature type="domain" description="Aminomethyltransferase C-terminal" evidence="9">
    <location>
        <begin position="293"/>
        <end position="371"/>
    </location>
</feature>
<feature type="domain" description="GCVT N-terminal" evidence="8">
    <location>
        <begin position="8"/>
        <end position="264"/>
    </location>
</feature>
<proteinExistence type="inferred from homology"/>
<evidence type="ECO:0000256" key="4">
    <source>
        <dbReference type="ARBA" id="ARBA00022679"/>
    </source>
</evidence>
<dbReference type="GO" id="GO:0032259">
    <property type="term" value="P:methylation"/>
    <property type="evidence" value="ECO:0007669"/>
    <property type="project" value="UniProtKB-KW"/>
</dbReference>
<dbReference type="FunFam" id="3.30.70.1400:FF:000001">
    <property type="entry name" value="Aminomethyltransferase"/>
    <property type="match status" value="1"/>
</dbReference>
<dbReference type="AlphaFoldDB" id="I0IG96"/>
<evidence type="ECO:0000256" key="7">
    <source>
        <dbReference type="PIRSR" id="PIRSR006487-1"/>
    </source>
</evidence>
<dbReference type="GO" id="GO:0005960">
    <property type="term" value="C:glycine cleavage complex"/>
    <property type="evidence" value="ECO:0007669"/>
    <property type="project" value="InterPro"/>
</dbReference>
<dbReference type="EC" id="2.1.2.10" evidence="2"/>
<keyword evidence="3" id="KW-0032">Aminotransferase</keyword>
<sequence length="374" mass="40618">MLSTPFEKFHEQHGAKMVDFAGWRMPLHYGSITAEHKQCRQSGALFDVSHMGRIEIKGRHARKFCERVLTRKVSDMPVKTARYALICNEAGGVMDDVLVYRFEDHFLLVVNASNRQKVLDHLHRTAEAESMVVRIGDVTKSTAMIAVQGPRVMEKIGGFSKEIPTLKRYAFTTKNLMILKMHVSRTGYTGEDGVEIMMGANMAGMAIKLLLKDAGEADALVKPAGLGARDTLRLEAGMPLYGHELSEETDPLSAGLGFGVSLDKDQPVDGQPPVPRFIGQDSLEQIHQDGPAKRLVGLLVEGPRTPRQDAAVLRDAAPVGLVTSGCHSPTLDRPIAMAYVDASAAGEGTRLAVRIGAEGEAPATVTALPFVRRG</sequence>
<keyword evidence="10" id="KW-0489">Methyltransferase</keyword>
<dbReference type="OrthoDB" id="9774591at2"/>